<accession>A0ABT0ZFD8</accession>
<dbReference type="EMBL" id="JAMWMR010000012">
    <property type="protein sequence ID" value="MCN9242292.1"/>
    <property type="molecule type" value="Genomic_DNA"/>
</dbReference>
<dbReference type="InterPro" id="IPR020449">
    <property type="entry name" value="Tscrpt_reg_AraC-type_HTH"/>
</dbReference>
<reference evidence="5 6" key="1">
    <citation type="submission" date="2022-05" db="EMBL/GenBank/DDBJ databases">
        <title>Streptomyces sp. nov. RY43-2 isolated from soil of a peat swamp forest.</title>
        <authorList>
            <person name="Kanchanasin P."/>
            <person name="Tanasupawat S."/>
            <person name="Phongsopitanun W."/>
        </authorList>
    </citation>
    <scope>NUCLEOTIDE SEQUENCE [LARGE SCALE GENOMIC DNA]</scope>
    <source>
        <strain evidence="5 6">RY43-2</strain>
    </source>
</reference>
<gene>
    <name evidence="5" type="ORF">NGF19_16080</name>
</gene>
<dbReference type="InterPro" id="IPR018060">
    <property type="entry name" value="HTH_AraC"/>
</dbReference>
<proteinExistence type="predicted"/>
<dbReference type="SMART" id="SM00342">
    <property type="entry name" value="HTH_ARAC"/>
    <property type="match status" value="1"/>
</dbReference>
<dbReference type="Gene3D" id="1.10.10.60">
    <property type="entry name" value="Homeodomain-like"/>
    <property type="match status" value="1"/>
</dbReference>
<dbReference type="SUPFAM" id="SSF46689">
    <property type="entry name" value="Homeodomain-like"/>
    <property type="match status" value="1"/>
</dbReference>
<dbReference type="InterPro" id="IPR009057">
    <property type="entry name" value="Homeodomain-like_sf"/>
</dbReference>
<dbReference type="PROSITE" id="PS01124">
    <property type="entry name" value="HTH_ARAC_FAMILY_2"/>
    <property type="match status" value="1"/>
</dbReference>
<name>A0ABT0ZFD8_9ACTN</name>
<dbReference type="InterPro" id="IPR050204">
    <property type="entry name" value="AraC_XylS_family_regulators"/>
</dbReference>
<dbReference type="Pfam" id="PF14525">
    <property type="entry name" value="AraC_binding_2"/>
    <property type="match status" value="1"/>
</dbReference>
<dbReference type="RefSeq" id="WP_252425598.1">
    <property type="nucleotide sequence ID" value="NZ_JAMWMR010000012.1"/>
</dbReference>
<keyword evidence="6" id="KW-1185">Reference proteome</keyword>
<keyword evidence="1" id="KW-0805">Transcription regulation</keyword>
<evidence type="ECO:0000256" key="3">
    <source>
        <dbReference type="ARBA" id="ARBA00023163"/>
    </source>
</evidence>
<dbReference type="PANTHER" id="PTHR46796">
    <property type="entry name" value="HTH-TYPE TRANSCRIPTIONAL ACTIVATOR RHAS-RELATED"/>
    <property type="match status" value="1"/>
</dbReference>
<evidence type="ECO:0000313" key="5">
    <source>
        <dbReference type="EMBL" id="MCN9242292.1"/>
    </source>
</evidence>
<dbReference type="PRINTS" id="PR00032">
    <property type="entry name" value="HTHARAC"/>
</dbReference>
<feature type="domain" description="HTH araC/xylS-type" evidence="4">
    <location>
        <begin position="195"/>
        <end position="296"/>
    </location>
</feature>
<organism evidence="5 6">
    <name type="scientific">Streptomyces macrolidinus</name>
    <dbReference type="NCBI Taxonomy" id="2952607"/>
    <lineage>
        <taxon>Bacteria</taxon>
        <taxon>Bacillati</taxon>
        <taxon>Actinomycetota</taxon>
        <taxon>Actinomycetes</taxon>
        <taxon>Kitasatosporales</taxon>
        <taxon>Streptomycetaceae</taxon>
        <taxon>Streptomyces</taxon>
    </lineage>
</organism>
<dbReference type="InterPro" id="IPR035418">
    <property type="entry name" value="AraC-bd_2"/>
</dbReference>
<comment type="caution">
    <text evidence="5">The sequence shown here is derived from an EMBL/GenBank/DDBJ whole genome shotgun (WGS) entry which is preliminary data.</text>
</comment>
<dbReference type="Proteomes" id="UP001523219">
    <property type="component" value="Unassembled WGS sequence"/>
</dbReference>
<sequence>MSNALMPSTFMPRDPDGFYAEGAVLDPGRAQLTRFIYSLLRSKRTPALIRRGDPEQYQLGLVSRGSAWFSQNGAEAELQAGDMALWDTSLPYESGSGMDGGDVEVFVLQIPKTAWPLPSREAQRLLARPVRGGVGFPAVLSDILVSVAGNGPDCRPGDLTGLGDIALELAVSCMAQQCDQEEDVRAPVRSQALLRQINSFIEHRLVDPDLTPRQMAEHHHISLRTLYTLFKEQREGVSGSIRRRRLERCRDDLSRPDQRDYSVEAIAARWGFHDPSAFARTFRNTYGASPSQFRRQAEAAERRERRCPR</sequence>
<evidence type="ECO:0000256" key="2">
    <source>
        <dbReference type="ARBA" id="ARBA00023125"/>
    </source>
</evidence>
<dbReference type="PANTHER" id="PTHR46796:SF6">
    <property type="entry name" value="ARAC SUBFAMILY"/>
    <property type="match status" value="1"/>
</dbReference>
<protein>
    <submittedName>
        <fullName evidence="5">Helix-turn-helix domain-containing protein</fullName>
    </submittedName>
</protein>
<keyword evidence="2" id="KW-0238">DNA-binding</keyword>
<evidence type="ECO:0000259" key="4">
    <source>
        <dbReference type="PROSITE" id="PS01124"/>
    </source>
</evidence>
<evidence type="ECO:0000256" key="1">
    <source>
        <dbReference type="ARBA" id="ARBA00023015"/>
    </source>
</evidence>
<keyword evidence="3" id="KW-0804">Transcription</keyword>
<dbReference type="Pfam" id="PF12833">
    <property type="entry name" value="HTH_18"/>
    <property type="match status" value="1"/>
</dbReference>
<evidence type="ECO:0000313" key="6">
    <source>
        <dbReference type="Proteomes" id="UP001523219"/>
    </source>
</evidence>